<dbReference type="SMART" id="SM00856">
    <property type="entry name" value="PMEI"/>
    <property type="match status" value="1"/>
</dbReference>
<protein>
    <recommendedName>
        <fullName evidence="2">Pectinesterase inhibitor domain-containing protein</fullName>
    </recommendedName>
</protein>
<dbReference type="Proteomes" id="UP000836841">
    <property type="component" value="Chromosome 7"/>
</dbReference>
<dbReference type="InterPro" id="IPR006501">
    <property type="entry name" value="Pectinesterase_inhib_dom"/>
</dbReference>
<keyword evidence="1" id="KW-0732">Signal</keyword>
<dbReference type="InterPro" id="IPR035513">
    <property type="entry name" value="Invertase/methylesterase_inhib"/>
</dbReference>
<evidence type="ECO:0000259" key="2">
    <source>
        <dbReference type="SMART" id="SM00856"/>
    </source>
</evidence>
<evidence type="ECO:0000256" key="1">
    <source>
        <dbReference type="SAM" id="SignalP"/>
    </source>
</evidence>
<dbReference type="PANTHER" id="PTHR31890">
    <property type="entry name" value="PLANT INVERTASE/PECTIN METHYLESTERASE INHIBITOR SUPERFAMILY PROTEIN"/>
    <property type="match status" value="1"/>
</dbReference>
<accession>A0AAU9T7S7</accession>
<evidence type="ECO:0000313" key="3">
    <source>
        <dbReference type="EMBL" id="CAH2078917.1"/>
    </source>
</evidence>
<name>A0AAU9T7S7_THLAR</name>
<feature type="signal peptide" evidence="1">
    <location>
        <begin position="1"/>
        <end position="24"/>
    </location>
</feature>
<reference evidence="3 4" key="1">
    <citation type="submission" date="2022-03" db="EMBL/GenBank/DDBJ databases">
        <authorList>
            <person name="Nunn A."/>
            <person name="Chopra R."/>
            <person name="Nunn A."/>
            <person name="Contreras Garrido A."/>
        </authorList>
    </citation>
    <scope>NUCLEOTIDE SEQUENCE [LARGE SCALE GENOMIC DNA]</scope>
</reference>
<dbReference type="AlphaFoldDB" id="A0AAU9T7S7"/>
<feature type="chain" id="PRO_5043549711" description="Pectinesterase inhibitor domain-containing protein" evidence="1">
    <location>
        <begin position="25"/>
        <end position="172"/>
    </location>
</feature>
<gene>
    <name evidence="3" type="ORF">TAV2_LOCUS26016</name>
</gene>
<dbReference type="NCBIfam" id="TIGR01614">
    <property type="entry name" value="PME_inhib"/>
    <property type="match status" value="1"/>
</dbReference>
<sequence>MTSSSSCFVVIFMSILLQFLFVSASTKHIDAICQHVTDKEFCVKSLTAYPPAASATDEIKAVKAALDLASSYADKSRKFTVKVANENPNLKKQFMQCADSFQSIIGSLWSATKELKIDPMTANYDVMVCSDETRIVKFSIGKNRDGASKTIMNMTMMMDKLLDIARGATDVL</sequence>
<dbReference type="PANTHER" id="PTHR31890:SF17">
    <property type="entry name" value="PECTINESTERASE INHIBITOR DOMAIN-CONTAINING PROTEIN"/>
    <property type="match status" value="1"/>
</dbReference>
<dbReference type="EMBL" id="OU466863">
    <property type="protein sequence ID" value="CAH2078917.1"/>
    <property type="molecule type" value="Genomic_DNA"/>
</dbReference>
<evidence type="ECO:0000313" key="4">
    <source>
        <dbReference type="Proteomes" id="UP000836841"/>
    </source>
</evidence>
<feature type="domain" description="Pectinesterase inhibitor" evidence="2">
    <location>
        <begin position="24"/>
        <end position="168"/>
    </location>
</feature>
<keyword evidence="4" id="KW-1185">Reference proteome</keyword>
<dbReference type="Pfam" id="PF04043">
    <property type="entry name" value="PMEI"/>
    <property type="match status" value="1"/>
</dbReference>
<organism evidence="3 4">
    <name type="scientific">Thlaspi arvense</name>
    <name type="common">Field penny-cress</name>
    <dbReference type="NCBI Taxonomy" id="13288"/>
    <lineage>
        <taxon>Eukaryota</taxon>
        <taxon>Viridiplantae</taxon>
        <taxon>Streptophyta</taxon>
        <taxon>Embryophyta</taxon>
        <taxon>Tracheophyta</taxon>
        <taxon>Spermatophyta</taxon>
        <taxon>Magnoliopsida</taxon>
        <taxon>eudicotyledons</taxon>
        <taxon>Gunneridae</taxon>
        <taxon>Pentapetalae</taxon>
        <taxon>rosids</taxon>
        <taxon>malvids</taxon>
        <taxon>Brassicales</taxon>
        <taxon>Brassicaceae</taxon>
        <taxon>Thlaspideae</taxon>
        <taxon>Thlaspi</taxon>
    </lineage>
</organism>
<dbReference type="GO" id="GO:0004857">
    <property type="term" value="F:enzyme inhibitor activity"/>
    <property type="evidence" value="ECO:0007669"/>
    <property type="project" value="InterPro"/>
</dbReference>
<proteinExistence type="predicted"/>
<dbReference type="Gene3D" id="1.20.140.40">
    <property type="entry name" value="Invertase/pectin methylesterase inhibitor family protein"/>
    <property type="match status" value="1"/>
</dbReference>
<dbReference type="SUPFAM" id="SSF101148">
    <property type="entry name" value="Plant invertase/pectin methylesterase inhibitor"/>
    <property type="match status" value="1"/>
</dbReference>